<evidence type="ECO:0000256" key="2">
    <source>
        <dbReference type="RuleBase" id="RU003707"/>
    </source>
</evidence>
<dbReference type="VEuPathDB" id="FungiDB:TAPDE_003708"/>
<dbReference type="SUPFAM" id="SSF52096">
    <property type="entry name" value="ClpP/crotonase"/>
    <property type="match status" value="1"/>
</dbReference>
<gene>
    <name evidence="3" type="ORF">TAPDE_003708</name>
</gene>
<dbReference type="GO" id="GO:0006635">
    <property type="term" value="P:fatty acid beta-oxidation"/>
    <property type="evidence" value="ECO:0007669"/>
    <property type="project" value="TreeGrafter"/>
</dbReference>
<dbReference type="STRING" id="1097556.R4XG58"/>
<dbReference type="Proteomes" id="UP000013776">
    <property type="component" value="Unassembled WGS sequence"/>
</dbReference>
<evidence type="ECO:0000313" key="3">
    <source>
        <dbReference type="EMBL" id="CCG83479.1"/>
    </source>
</evidence>
<dbReference type="InterPro" id="IPR018376">
    <property type="entry name" value="Enoyl-CoA_hyd/isom_CS"/>
</dbReference>
<dbReference type="EMBL" id="CAHR02000153">
    <property type="protein sequence ID" value="CCG83479.1"/>
    <property type="molecule type" value="Genomic_DNA"/>
</dbReference>
<organism evidence="3 4">
    <name type="scientific">Taphrina deformans (strain PYCC 5710 / ATCC 11124 / CBS 356.35 / IMI 108563 / JCM 9778 / NBRC 8474)</name>
    <name type="common">Peach leaf curl fungus</name>
    <name type="synonym">Lalaria deformans</name>
    <dbReference type="NCBI Taxonomy" id="1097556"/>
    <lineage>
        <taxon>Eukaryota</taxon>
        <taxon>Fungi</taxon>
        <taxon>Dikarya</taxon>
        <taxon>Ascomycota</taxon>
        <taxon>Taphrinomycotina</taxon>
        <taxon>Taphrinomycetes</taxon>
        <taxon>Taphrinales</taxon>
        <taxon>Taphrinaceae</taxon>
        <taxon>Taphrina</taxon>
    </lineage>
</organism>
<dbReference type="PANTHER" id="PTHR11941">
    <property type="entry name" value="ENOYL-COA HYDRATASE-RELATED"/>
    <property type="match status" value="1"/>
</dbReference>
<dbReference type="InterPro" id="IPR001753">
    <property type="entry name" value="Enoyl-CoA_hydra/iso"/>
</dbReference>
<accession>R4XG58</accession>
<dbReference type="AlphaFoldDB" id="R4XG58"/>
<dbReference type="InterPro" id="IPR029045">
    <property type="entry name" value="ClpP/crotonase-like_dom_sf"/>
</dbReference>
<dbReference type="CDD" id="cd06558">
    <property type="entry name" value="crotonase-like"/>
    <property type="match status" value="1"/>
</dbReference>
<name>R4XG58_TAPDE</name>
<dbReference type="GO" id="GO:0005739">
    <property type="term" value="C:mitochondrion"/>
    <property type="evidence" value="ECO:0007669"/>
    <property type="project" value="TreeGrafter"/>
</dbReference>
<proteinExistence type="inferred from homology"/>
<reference evidence="3 4" key="1">
    <citation type="journal article" date="2013" name="MBio">
        <title>Genome sequencing of the plant pathogen Taphrina deformans, the causal agent of peach leaf curl.</title>
        <authorList>
            <person name="Cisse O.H."/>
            <person name="Almeida J.M.G.C.F."/>
            <person name="Fonseca A."/>
            <person name="Kumar A.A."/>
            <person name="Salojaervi J."/>
            <person name="Overmyer K."/>
            <person name="Hauser P.M."/>
            <person name="Pagni M."/>
        </authorList>
    </citation>
    <scope>NUCLEOTIDE SEQUENCE [LARGE SCALE GENOMIC DNA]</scope>
    <source>
        <strain evidence="4">PYCC 5710 / ATCC 11124 / CBS 356.35 / IMI 108563 / JCM 9778 / NBRC 8474</strain>
    </source>
</reference>
<comment type="caution">
    <text evidence="3">The sequence shown here is derived from an EMBL/GenBank/DDBJ whole genome shotgun (WGS) entry which is preliminary data.</text>
</comment>
<evidence type="ECO:0000313" key="4">
    <source>
        <dbReference type="Proteomes" id="UP000013776"/>
    </source>
</evidence>
<sequence>MVASGTAINLRNAPPSTGKDIAISYPTSRVLLVTMQRGYNMLNMEMQHTLSAIWKWYDTEPSLRCAVITGSGKSFCAGANLKEWLATRLPSSSGAQASGPGYGGASWGEISGGFGGMSRRVGKKPIVGAVNGLCLGGGMEMAVNCDLVIASTRAEFGLPEVKRGVFAKMGALGRVVRFIGLQRASELALLGDSISPQKAHEWGIVNLVVEHEQVVTKAVEWAEKIASNSPDSIIVSRMGMLMSLEHGSLERGTQLVNDSPEVRGLENGDNIEEGLRSFKEKRPTKWIDSKL</sequence>
<dbReference type="Gene3D" id="3.90.226.10">
    <property type="entry name" value="2-enoyl-CoA Hydratase, Chain A, domain 1"/>
    <property type="match status" value="1"/>
</dbReference>
<dbReference type="Pfam" id="PF00378">
    <property type="entry name" value="ECH_1"/>
    <property type="match status" value="1"/>
</dbReference>
<dbReference type="GO" id="GO:0003824">
    <property type="term" value="F:catalytic activity"/>
    <property type="evidence" value="ECO:0007669"/>
    <property type="project" value="InterPro"/>
</dbReference>
<protein>
    <submittedName>
        <fullName evidence="3">Enoyl-CoA hydratase</fullName>
    </submittedName>
</protein>
<dbReference type="OrthoDB" id="2139957at2759"/>
<evidence type="ECO:0000256" key="1">
    <source>
        <dbReference type="ARBA" id="ARBA00005254"/>
    </source>
</evidence>
<dbReference type="eggNOG" id="KOG1680">
    <property type="taxonomic scope" value="Eukaryota"/>
</dbReference>
<keyword evidence="4" id="KW-1185">Reference proteome</keyword>
<comment type="similarity">
    <text evidence="1 2">Belongs to the enoyl-CoA hydratase/isomerase family.</text>
</comment>
<dbReference type="PANTHER" id="PTHR11941:SF158">
    <property type="entry name" value="ENOYL-COA HYDRATASE (AFU_ORTHOLOGUE AFUA_2G10650)"/>
    <property type="match status" value="1"/>
</dbReference>
<dbReference type="PROSITE" id="PS00166">
    <property type="entry name" value="ENOYL_COA_HYDRATASE"/>
    <property type="match status" value="1"/>
</dbReference>